<feature type="transmembrane region" description="Helical" evidence="19">
    <location>
        <begin position="230"/>
        <end position="253"/>
    </location>
</feature>
<dbReference type="PANTHER" id="PTHR34148:SF1">
    <property type="entry name" value="ADENOSYLCOBINAMIDE-GDP RIBAZOLETRANSFERASE"/>
    <property type="match status" value="1"/>
</dbReference>
<accession>A0ABT7EDL1</accession>
<comment type="similarity">
    <text evidence="4 19">Belongs to the CobS family.</text>
</comment>
<evidence type="ECO:0000256" key="14">
    <source>
        <dbReference type="ARBA" id="ARBA00025228"/>
    </source>
</evidence>
<dbReference type="NCBIfam" id="TIGR00317">
    <property type="entry name" value="cobS"/>
    <property type="match status" value="1"/>
</dbReference>
<dbReference type="EMBL" id="JASKYM010000015">
    <property type="protein sequence ID" value="MDK2565010.1"/>
    <property type="molecule type" value="Genomic_DNA"/>
</dbReference>
<dbReference type="PANTHER" id="PTHR34148">
    <property type="entry name" value="ADENOSYLCOBINAMIDE-GDP RIBAZOLETRANSFERASE"/>
    <property type="match status" value="1"/>
</dbReference>
<feature type="transmembrane region" description="Helical" evidence="19">
    <location>
        <begin position="105"/>
        <end position="127"/>
    </location>
</feature>
<keyword evidence="9 19" id="KW-0808">Transferase</keyword>
<evidence type="ECO:0000256" key="3">
    <source>
        <dbReference type="ARBA" id="ARBA00004663"/>
    </source>
</evidence>
<sequence length="254" mass="28469">MKRFIAILQFMTRIPINVDVGIDDDFHKSLTYFPLVGLVLGVLLFLVGTVSMIIFDPFITSIIITLASVLLTGGLHIDGLGDTFDAIYSYRDKEKMLEIMKDSRLGTNSLLAITFVILLKIGFIYSVVNAGCMWMIIFMPVIGRLGVLRLTYKTVSPRAKGMGNMFIGKCSTNMFISAILYTIAMILLISKFIFLSKFEIIIRILGSIIVVILFNQIFKNHIYKKIDGVTGDILGCSIELGEVIYLLYIYFIIG</sequence>
<keyword evidence="8 19" id="KW-0169">Cobalamin biosynthesis</keyword>
<evidence type="ECO:0000256" key="15">
    <source>
        <dbReference type="ARBA" id="ARBA00032605"/>
    </source>
</evidence>
<dbReference type="InterPro" id="IPR003805">
    <property type="entry name" value="CobS"/>
</dbReference>
<dbReference type="Proteomes" id="UP001301012">
    <property type="component" value="Unassembled WGS sequence"/>
</dbReference>
<evidence type="ECO:0000256" key="9">
    <source>
        <dbReference type="ARBA" id="ARBA00022679"/>
    </source>
</evidence>
<keyword evidence="10 19" id="KW-0812">Transmembrane</keyword>
<comment type="caution">
    <text evidence="20">The sequence shown here is derived from an EMBL/GenBank/DDBJ whole genome shotgun (WGS) entry which is preliminary data.</text>
</comment>
<keyword evidence="13 19" id="KW-0472">Membrane</keyword>
<feature type="transmembrane region" description="Helical" evidence="19">
    <location>
        <begin position="133"/>
        <end position="152"/>
    </location>
</feature>
<dbReference type="HAMAP" id="MF_00719">
    <property type="entry name" value="CobS"/>
    <property type="match status" value="1"/>
</dbReference>
<evidence type="ECO:0000256" key="10">
    <source>
        <dbReference type="ARBA" id="ARBA00022692"/>
    </source>
</evidence>
<organism evidence="20 21">
    <name type="scientific">Romboutsia sedimentorum</name>
    <dbReference type="NCBI Taxonomy" id="1368474"/>
    <lineage>
        <taxon>Bacteria</taxon>
        <taxon>Bacillati</taxon>
        <taxon>Bacillota</taxon>
        <taxon>Clostridia</taxon>
        <taxon>Peptostreptococcales</taxon>
        <taxon>Peptostreptococcaceae</taxon>
        <taxon>Romboutsia</taxon>
    </lineage>
</organism>
<reference evidence="20 21" key="1">
    <citation type="submission" date="2023-05" db="EMBL/GenBank/DDBJ databases">
        <title>Rombocin, a short stable natural nisin variant, displays selective antimicrobial activity against Listeria monocytogenes and employs dual mode of action to kill target bacterial strains.</title>
        <authorList>
            <person name="Wambui J."/>
            <person name="Stephan R."/>
            <person name="Kuipers O.P."/>
        </authorList>
    </citation>
    <scope>NUCLEOTIDE SEQUENCE [LARGE SCALE GENOMIC DNA]</scope>
    <source>
        <strain evidence="20 21">RC002</strain>
    </source>
</reference>
<evidence type="ECO:0000256" key="16">
    <source>
        <dbReference type="ARBA" id="ARBA00032853"/>
    </source>
</evidence>
<feature type="transmembrane region" description="Helical" evidence="19">
    <location>
        <begin position="61"/>
        <end position="84"/>
    </location>
</feature>
<dbReference type="Pfam" id="PF02654">
    <property type="entry name" value="CobS"/>
    <property type="match status" value="1"/>
</dbReference>
<evidence type="ECO:0000256" key="12">
    <source>
        <dbReference type="ARBA" id="ARBA00022989"/>
    </source>
</evidence>
<comment type="catalytic activity">
    <reaction evidence="17 19">
        <text>alpha-ribazole + adenosylcob(III)inamide-GDP = adenosylcob(III)alamin + GMP + H(+)</text>
        <dbReference type="Rhea" id="RHEA:16049"/>
        <dbReference type="ChEBI" id="CHEBI:10329"/>
        <dbReference type="ChEBI" id="CHEBI:15378"/>
        <dbReference type="ChEBI" id="CHEBI:18408"/>
        <dbReference type="ChEBI" id="CHEBI:58115"/>
        <dbReference type="ChEBI" id="CHEBI:60487"/>
        <dbReference type="EC" id="2.7.8.26"/>
    </reaction>
</comment>
<keyword evidence="7 19" id="KW-1003">Cell membrane</keyword>
<evidence type="ECO:0000256" key="11">
    <source>
        <dbReference type="ARBA" id="ARBA00022842"/>
    </source>
</evidence>
<dbReference type="GO" id="GO:0051073">
    <property type="term" value="F:adenosylcobinamide-GDP ribazoletransferase activity"/>
    <property type="evidence" value="ECO:0007669"/>
    <property type="project" value="UniProtKB-EC"/>
</dbReference>
<protein>
    <recommendedName>
        <fullName evidence="6 19">Adenosylcobinamide-GDP ribazoletransferase</fullName>
        <ecNumber evidence="5 19">2.7.8.26</ecNumber>
    </recommendedName>
    <alternativeName>
        <fullName evidence="16 19">Cobalamin synthase</fullName>
    </alternativeName>
    <alternativeName>
        <fullName evidence="15 19">Cobalamin-5'-phosphate synthase</fullName>
    </alternativeName>
</protein>
<evidence type="ECO:0000256" key="7">
    <source>
        <dbReference type="ARBA" id="ARBA00022475"/>
    </source>
</evidence>
<evidence type="ECO:0000256" key="2">
    <source>
        <dbReference type="ARBA" id="ARBA00004651"/>
    </source>
</evidence>
<evidence type="ECO:0000256" key="5">
    <source>
        <dbReference type="ARBA" id="ARBA00013200"/>
    </source>
</evidence>
<dbReference type="EC" id="2.7.8.26" evidence="5 19"/>
<feature type="transmembrane region" description="Helical" evidence="19">
    <location>
        <begin position="32"/>
        <end position="55"/>
    </location>
</feature>
<keyword evidence="11 19" id="KW-0460">Magnesium</keyword>
<keyword evidence="21" id="KW-1185">Reference proteome</keyword>
<evidence type="ECO:0000256" key="17">
    <source>
        <dbReference type="ARBA" id="ARBA00048623"/>
    </source>
</evidence>
<keyword evidence="12 19" id="KW-1133">Transmembrane helix</keyword>
<feature type="transmembrane region" description="Helical" evidence="19">
    <location>
        <begin position="173"/>
        <end position="194"/>
    </location>
</feature>
<evidence type="ECO:0000256" key="1">
    <source>
        <dbReference type="ARBA" id="ARBA00001946"/>
    </source>
</evidence>
<evidence type="ECO:0000256" key="8">
    <source>
        <dbReference type="ARBA" id="ARBA00022573"/>
    </source>
</evidence>
<comment type="catalytic activity">
    <reaction evidence="18 19">
        <text>alpha-ribazole 5'-phosphate + adenosylcob(III)inamide-GDP = adenosylcob(III)alamin 5'-phosphate + GMP + H(+)</text>
        <dbReference type="Rhea" id="RHEA:23560"/>
        <dbReference type="ChEBI" id="CHEBI:15378"/>
        <dbReference type="ChEBI" id="CHEBI:57918"/>
        <dbReference type="ChEBI" id="CHEBI:58115"/>
        <dbReference type="ChEBI" id="CHEBI:60487"/>
        <dbReference type="ChEBI" id="CHEBI:60493"/>
        <dbReference type="EC" id="2.7.8.26"/>
    </reaction>
</comment>
<name>A0ABT7EDL1_9FIRM</name>
<comment type="function">
    <text evidence="14 19">Joins adenosylcobinamide-GDP and alpha-ribazole to generate adenosylcobalamin (Ado-cobalamin). Also synthesizes adenosylcobalamin 5'-phosphate from adenosylcobinamide-GDP and alpha-ribazole 5'-phosphate.</text>
</comment>
<evidence type="ECO:0000256" key="19">
    <source>
        <dbReference type="HAMAP-Rule" id="MF_00719"/>
    </source>
</evidence>
<evidence type="ECO:0000313" key="21">
    <source>
        <dbReference type="Proteomes" id="UP001301012"/>
    </source>
</evidence>
<gene>
    <name evidence="19 20" type="primary">cobS</name>
    <name evidence="20" type="ORF">QOZ84_15865</name>
</gene>
<evidence type="ECO:0000256" key="6">
    <source>
        <dbReference type="ARBA" id="ARBA00015850"/>
    </source>
</evidence>
<evidence type="ECO:0000256" key="18">
    <source>
        <dbReference type="ARBA" id="ARBA00049504"/>
    </source>
</evidence>
<comment type="pathway">
    <text evidence="3 19">Cofactor biosynthesis; adenosylcobalamin biosynthesis; adenosylcobalamin from cob(II)yrinate a,c-diamide: step 7/7.</text>
</comment>
<evidence type="ECO:0000313" key="20">
    <source>
        <dbReference type="EMBL" id="MDK2565010.1"/>
    </source>
</evidence>
<feature type="transmembrane region" description="Helical" evidence="19">
    <location>
        <begin position="200"/>
        <end position="218"/>
    </location>
</feature>
<comment type="subcellular location">
    <subcellularLocation>
        <location evidence="2 19">Cell membrane</location>
        <topology evidence="2 19">Multi-pass membrane protein</topology>
    </subcellularLocation>
</comment>
<evidence type="ECO:0000256" key="13">
    <source>
        <dbReference type="ARBA" id="ARBA00023136"/>
    </source>
</evidence>
<comment type="cofactor">
    <cofactor evidence="1 19">
        <name>Mg(2+)</name>
        <dbReference type="ChEBI" id="CHEBI:18420"/>
    </cofactor>
</comment>
<dbReference type="RefSeq" id="WP_284133876.1">
    <property type="nucleotide sequence ID" value="NZ_JASKYM010000015.1"/>
</dbReference>
<proteinExistence type="inferred from homology"/>
<evidence type="ECO:0000256" key="4">
    <source>
        <dbReference type="ARBA" id="ARBA00010561"/>
    </source>
</evidence>